<comment type="caution">
    <text evidence="3">The sequence shown here is derived from an EMBL/GenBank/DDBJ whole genome shotgun (WGS) entry which is preliminary data.</text>
</comment>
<proteinExistence type="predicted"/>
<feature type="transmembrane region" description="Helical" evidence="1">
    <location>
        <begin position="12"/>
        <end position="30"/>
    </location>
</feature>
<organism evidence="3">
    <name type="scientific">uncultured bacterium</name>
    <name type="common">gcode 4</name>
    <dbReference type="NCBI Taxonomy" id="1234023"/>
    <lineage>
        <taxon>Bacteria</taxon>
        <taxon>environmental samples</taxon>
    </lineage>
</organism>
<feature type="transmembrane region" description="Helical" evidence="1">
    <location>
        <begin position="102"/>
        <end position="120"/>
    </location>
</feature>
<keyword evidence="1" id="KW-0472">Membrane</keyword>
<reference evidence="3" key="1">
    <citation type="journal article" date="2012" name="Science">
        <title>Fermentation, hydrogen, and sulfur metabolism in multiple uncultivated bacterial phyla.</title>
        <authorList>
            <person name="Wrighton K.C."/>
            <person name="Thomas B.C."/>
            <person name="Sharon I."/>
            <person name="Miller C.S."/>
            <person name="Castelle C.J."/>
            <person name="VerBerkmoes N.C."/>
            <person name="Wilkins M.J."/>
            <person name="Hettich R.L."/>
            <person name="Lipton M.S."/>
            <person name="Williams K.H."/>
            <person name="Long P.E."/>
            <person name="Banfield J.F."/>
        </authorList>
    </citation>
    <scope>NUCLEOTIDE SEQUENCE [LARGE SCALE GENOMIC DNA]</scope>
</reference>
<dbReference type="AlphaFoldDB" id="K2H2A5"/>
<feature type="transmembrane region" description="Helical" evidence="1">
    <location>
        <begin position="79"/>
        <end position="96"/>
    </location>
</feature>
<feature type="transmembrane region" description="Helical" evidence="1">
    <location>
        <begin position="132"/>
        <end position="153"/>
    </location>
</feature>
<dbReference type="Pfam" id="PF07786">
    <property type="entry name" value="HGSNAT_cat"/>
    <property type="match status" value="1"/>
</dbReference>
<evidence type="ECO:0000259" key="2">
    <source>
        <dbReference type="Pfam" id="PF07786"/>
    </source>
</evidence>
<dbReference type="EMBL" id="AMFJ01000065">
    <property type="protein sequence ID" value="EKE29985.1"/>
    <property type="molecule type" value="Genomic_DNA"/>
</dbReference>
<keyword evidence="1" id="KW-1133">Transmembrane helix</keyword>
<accession>K2H2A5</accession>
<dbReference type="InterPro" id="IPR012429">
    <property type="entry name" value="HGSNAT_cat"/>
</dbReference>
<evidence type="ECO:0000256" key="1">
    <source>
        <dbReference type="SAM" id="Phobius"/>
    </source>
</evidence>
<gene>
    <name evidence="3" type="ORF">ACD_2C00065G0001</name>
</gene>
<feature type="domain" description="Heparan-alpha-glucosaminide N-acetyltransferase catalytic" evidence="2">
    <location>
        <begin position="2"/>
        <end position="221"/>
    </location>
</feature>
<protein>
    <recommendedName>
        <fullName evidence="2">Heparan-alpha-glucosaminide N-acetyltransferase catalytic domain-containing protein</fullName>
    </recommendedName>
</protein>
<name>K2H2A5_9BACT</name>
<feature type="transmembrane region" description="Helical" evidence="1">
    <location>
        <begin position="173"/>
        <end position="192"/>
    </location>
</feature>
<evidence type="ECO:0000313" key="3">
    <source>
        <dbReference type="EMBL" id="EKE29985.1"/>
    </source>
</evidence>
<keyword evidence="1" id="KW-0812">Transmembrane</keyword>
<feature type="transmembrane region" description="Helical" evidence="1">
    <location>
        <begin position="213"/>
        <end position="236"/>
    </location>
</feature>
<sequence length="237" mass="29143">MRYRLLDVFRWGFVLGMIFFHFNFMMVNYFSNYTFENVAFWVNLQYFGKIWFLFLSWLAFSLAELKYKSQIGVVYLKKSLNIWLLALMITLASVILSKDSPIYFWILHYFIVSYVLLLPLRHIKYWNLPIWIILVIIWIYIEKMTFSSWAFFILWFRPAWFDYLDYFPLMPNFWYALIGYCTGLWLIRSDFIRTLRTSPKILKPIEILWKKSLLIYIIHTPIIYSLIWIIYFFGLIR</sequence>